<evidence type="ECO:0000256" key="2">
    <source>
        <dbReference type="ARBA" id="ARBA00022679"/>
    </source>
</evidence>
<proteinExistence type="inferred from homology"/>
<reference evidence="10 11" key="1">
    <citation type="submission" date="2014-04" db="EMBL/GenBank/DDBJ databases">
        <title>Characterization and application of a salt tolerant electro-active bacterium.</title>
        <authorList>
            <person name="Yang L."/>
            <person name="Wei S."/>
            <person name="Tay Q.X.M."/>
        </authorList>
    </citation>
    <scope>NUCLEOTIDE SEQUENCE [LARGE SCALE GENOMIC DNA]</scope>
    <source>
        <strain evidence="10 11">LY1</strain>
    </source>
</reference>
<evidence type="ECO:0000256" key="7">
    <source>
        <dbReference type="ARBA" id="ARBA00023150"/>
    </source>
</evidence>
<dbReference type="GO" id="GO:0046872">
    <property type="term" value="F:metal ion binding"/>
    <property type="evidence" value="ECO:0007669"/>
    <property type="project" value="UniProtKB-KW"/>
</dbReference>
<dbReference type="RefSeq" id="WP_035068834.1">
    <property type="nucleotide sequence ID" value="NZ_JMIH01000004.1"/>
</dbReference>
<name>A0A074L7K4_9BACT</name>
<dbReference type="PANTHER" id="PTHR19136">
    <property type="entry name" value="MOLYBDENUM COFACTOR GUANYLYLTRANSFERASE"/>
    <property type="match status" value="1"/>
</dbReference>
<keyword evidence="11" id="KW-1185">Reference proteome</keyword>
<dbReference type="AlphaFoldDB" id="A0A074L7K4"/>
<evidence type="ECO:0000256" key="8">
    <source>
        <dbReference type="HAMAP-Rule" id="MF_00316"/>
    </source>
</evidence>
<dbReference type="PANTHER" id="PTHR19136:SF81">
    <property type="entry name" value="MOLYBDENUM COFACTOR GUANYLYLTRANSFERASE"/>
    <property type="match status" value="1"/>
</dbReference>
<gene>
    <name evidence="8" type="primary">mobA</name>
    <name evidence="10" type="ORF">EL17_22745</name>
</gene>
<dbReference type="EC" id="2.7.7.77" evidence="8"/>
<evidence type="ECO:0000256" key="1">
    <source>
        <dbReference type="ARBA" id="ARBA00022490"/>
    </source>
</evidence>
<dbReference type="OrthoDB" id="9788394at2"/>
<evidence type="ECO:0000313" key="11">
    <source>
        <dbReference type="Proteomes" id="UP000027821"/>
    </source>
</evidence>
<keyword evidence="5 8" id="KW-0460">Magnesium</keyword>
<feature type="domain" description="MobA-like NTP transferase" evidence="9">
    <location>
        <begin position="9"/>
        <end position="153"/>
    </location>
</feature>
<dbReference type="GO" id="GO:0006777">
    <property type="term" value="P:Mo-molybdopterin cofactor biosynthetic process"/>
    <property type="evidence" value="ECO:0007669"/>
    <property type="project" value="UniProtKB-KW"/>
</dbReference>
<protein>
    <recommendedName>
        <fullName evidence="8">Probable molybdenum cofactor guanylyltransferase</fullName>
        <shortName evidence="8">MoCo guanylyltransferase</shortName>
        <ecNumber evidence="8">2.7.7.77</ecNumber>
    </recommendedName>
    <alternativeName>
        <fullName evidence="8">GTP:molybdopterin guanylyltransferase</fullName>
    </alternativeName>
    <alternativeName>
        <fullName evidence="8">Mo-MPT guanylyltransferase</fullName>
    </alternativeName>
    <alternativeName>
        <fullName evidence="8">Molybdopterin guanylyltransferase</fullName>
    </alternativeName>
    <alternativeName>
        <fullName evidence="8">Molybdopterin-guanine dinucleotide synthase</fullName>
        <shortName evidence="8">MGD synthase</shortName>
    </alternativeName>
</protein>
<dbReference type="Gene3D" id="3.90.550.10">
    <property type="entry name" value="Spore Coat Polysaccharide Biosynthesis Protein SpsA, Chain A"/>
    <property type="match status" value="1"/>
</dbReference>
<comment type="subcellular location">
    <subcellularLocation>
        <location evidence="8">Cytoplasm</location>
    </subcellularLocation>
</comment>
<evidence type="ECO:0000256" key="3">
    <source>
        <dbReference type="ARBA" id="ARBA00022723"/>
    </source>
</evidence>
<keyword evidence="2 8" id="KW-0808">Transferase</keyword>
<dbReference type="SUPFAM" id="SSF53448">
    <property type="entry name" value="Nucleotide-diphospho-sugar transferases"/>
    <property type="match status" value="1"/>
</dbReference>
<keyword evidence="1 8" id="KW-0963">Cytoplasm</keyword>
<evidence type="ECO:0000256" key="6">
    <source>
        <dbReference type="ARBA" id="ARBA00023134"/>
    </source>
</evidence>
<dbReference type="InterPro" id="IPR029044">
    <property type="entry name" value="Nucleotide-diphossugar_trans"/>
</dbReference>
<dbReference type="InterPro" id="IPR025877">
    <property type="entry name" value="MobA-like_NTP_Trfase"/>
</dbReference>
<dbReference type="eggNOG" id="COG0746">
    <property type="taxonomic scope" value="Bacteria"/>
</dbReference>
<accession>A0A074L7K4</accession>
<dbReference type="GO" id="GO:0005525">
    <property type="term" value="F:GTP binding"/>
    <property type="evidence" value="ECO:0007669"/>
    <property type="project" value="UniProtKB-UniRule"/>
</dbReference>
<dbReference type="GO" id="GO:0005737">
    <property type="term" value="C:cytoplasm"/>
    <property type="evidence" value="ECO:0007669"/>
    <property type="project" value="UniProtKB-SubCell"/>
</dbReference>
<keyword evidence="7 8" id="KW-0501">Molybdenum cofactor biosynthesis</keyword>
<feature type="binding site" evidence="8">
    <location>
        <position position="66"/>
    </location>
    <ligand>
        <name>GTP</name>
        <dbReference type="ChEBI" id="CHEBI:37565"/>
    </ligand>
</feature>
<dbReference type="Pfam" id="PF12804">
    <property type="entry name" value="NTP_transf_3"/>
    <property type="match status" value="1"/>
</dbReference>
<feature type="binding site" evidence="8">
    <location>
        <position position="95"/>
    </location>
    <ligand>
        <name>Mg(2+)</name>
        <dbReference type="ChEBI" id="CHEBI:18420"/>
    </ligand>
</feature>
<dbReference type="Proteomes" id="UP000027821">
    <property type="component" value="Unassembled WGS sequence"/>
</dbReference>
<dbReference type="InterPro" id="IPR013482">
    <property type="entry name" value="Molybde_CF_guanTrfase"/>
</dbReference>
<comment type="similarity">
    <text evidence="8">Belongs to the MobA family.</text>
</comment>
<dbReference type="HAMAP" id="MF_00316">
    <property type="entry name" value="MobA"/>
    <property type="match status" value="1"/>
</dbReference>
<comment type="cofactor">
    <cofactor evidence="8">
        <name>Mg(2+)</name>
        <dbReference type="ChEBI" id="CHEBI:18420"/>
    </cofactor>
</comment>
<evidence type="ECO:0000256" key="5">
    <source>
        <dbReference type="ARBA" id="ARBA00022842"/>
    </source>
</evidence>
<feature type="binding site" evidence="8">
    <location>
        <position position="95"/>
    </location>
    <ligand>
        <name>GTP</name>
        <dbReference type="ChEBI" id="CHEBI:37565"/>
    </ligand>
</feature>
<organism evidence="10 11">
    <name type="scientific">Anditalea andensis</name>
    <dbReference type="NCBI Taxonomy" id="1048983"/>
    <lineage>
        <taxon>Bacteria</taxon>
        <taxon>Pseudomonadati</taxon>
        <taxon>Bacteroidota</taxon>
        <taxon>Cytophagia</taxon>
        <taxon>Cytophagales</taxon>
        <taxon>Cytophagaceae</taxon>
        <taxon>Anditalea</taxon>
    </lineage>
</organism>
<evidence type="ECO:0000259" key="9">
    <source>
        <dbReference type="Pfam" id="PF12804"/>
    </source>
</evidence>
<dbReference type="STRING" id="1048983.EL17_22745"/>
<comment type="caution">
    <text evidence="10">The sequence shown here is derived from an EMBL/GenBank/DDBJ whole genome shotgun (WGS) entry which is preliminary data.</text>
</comment>
<comment type="function">
    <text evidence="8">Transfers a GMP moiety from GTP to Mo-molybdopterin (Mo-MPT) cofactor (Moco or molybdenum cofactor) to form Mo-molybdopterin guanine dinucleotide (Mo-MGD) cofactor.</text>
</comment>
<keyword evidence="6 8" id="KW-0342">GTP-binding</keyword>
<sequence>MEHNIATYILAGGKSRRMGTDKGLIHLNEKPMVSYMLNLCEEIGYSPILVANEEEYTALGYPVIKDLIPDLGPMGGLHTALEHNEATYVLLFSCDMPFIPKEAIFKLVEAAKGQSIIVSEFMKDINPLFALYHTHLKQQVKNNITNGQLKMKDFIIHSEHVKIDMEDLVLHTPLHFSNINTPEDLEKSRKLWEK</sequence>
<evidence type="ECO:0000313" key="10">
    <source>
        <dbReference type="EMBL" id="KEO75843.1"/>
    </source>
</evidence>
<keyword evidence="3 8" id="KW-0479">Metal-binding</keyword>
<dbReference type="GO" id="GO:0061603">
    <property type="term" value="F:molybdenum cofactor guanylyltransferase activity"/>
    <property type="evidence" value="ECO:0007669"/>
    <property type="project" value="UniProtKB-EC"/>
</dbReference>
<evidence type="ECO:0000256" key="4">
    <source>
        <dbReference type="ARBA" id="ARBA00022741"/>
    </source>
</evidence>
<dbReference type="CDD" id="cd02503">
    <property type="entry name" value="MobA"/>
    <property type="match status" value="1"/>
</dbReference>
<comment type="domain">
    <text evidence="8">The N-terminal domain determines nucleotide recognition and specific binding, while the C-terminal domain determines the specific binding to the target protein.</text>
</comment>
<comment type="catalytic activity">
    <reaction evidence="8">
        <text>Mo-molybdopterin + GTP + H(+) = Mo-molybdopterin guanine dinucleotide + diphosphate</text>
        <dbReference type="Rhea" id="RHEA:34243"/>
        <dbReference type="ChEBI" id="CHEBI:15378"/>
        <dbReference type="ChEBI" id="CHEBI:33019"/>
        <dbReference type="ChEBI" id="CHEBI:37565"/>
        <dbReference type="ChEBI" id="CHEBI:71302"/>
        <dbReference type="ChEBI" id="CHEBI:71310"/>
        <dbReference type="EC" id="2.7.7.77"/>
    </reaction>
</comment>
<dbReference type="EMBL" id="JMIH01000004">
    <property type="protein sequence ID" value="KEO75843.1"/>
    <property type="molecule type" value="Genomic_DNA"/>
</dbReference>
<comment type="caution">
    <text evidence="8">Lacks conserved residue(s) required for the propagation of feature annotation.</text>
</comment>
<keyword evidence="4 8" id="KW-0547">Nucleotide-binding</keyword>
<feature type="binding site" evidence="8">
    <location>
        <begin position="10"/>
        <end position="12"/>
    </location>
    <ligand>
        <name>GTP</name>
        <dbReference type="ChEBI" id="CHEBI:37565"/>
    </ligand>
</feature>
<feature type="binding site" evidence="8">
    <location>
        <position position="22"/>
    </location>
    <ligand>
        <name>GTP</name>
        <dbReference type="ChEBI" id="CHEBI:37565"/>
    </ligand>
</feature>